<comment type="caution">
    <text evidence="1">The sequence shown here is derived from an EMBL/GenBank/DDBJ whole genome shotgun (WGS) entry which is preliminary data.</text>
</comment>
<dbReference type="EMBL" id="VFPP01000001">
    <property type="protein sequence ID" value="TQM82537.1"/>
    <property type="molecule type" value="Genomic_DNA"/>
</dbReference>
<dbReference type="AlphaFoldDB" id="A0A543JI72"/>
<dbReference type="Proteomes" id="UP000316628">
    <property type="component" value="Unassembled WGS sequence"/>
</dbReference>
<dbReference type="Gene3D" id="1.10.10.10">
    <property type="entry name" value="Winged helix-like DNA-binding domain superfamily/Winged helix DNA-binding domain"/>
    <property type="match status" value="1"/>
</dbReference>
<reference evidence="1 2" key="1">
    <citation type="submission" date="2019-06" db="EMBL/GenBank/DDBJ databases">
        <title>Sequencing the genomes of 1000 actinobacteria strains.</title>
        <authorList>
            <person name="Klenk H.-P."/>
        </authorList>
    </citation>
    <scope>NUCLEOTIDE SEQUENCE [LARGE SCALE GENOMIC DNA]</scope>
    <source>
        <strain evidence="1 2">DSM 45456</strain>
    </source>
</reference>
<gene>
    <name evidence="1" type="ORF">FHX81_4945</name>
</gene>
<name>A0A543JI72_9PSEU</name>
<dbReference type="RefSeq" id="WP_170232156.1">
    <property type="nucleotide sequence ID" value="NZ_VFPP01000001.1"/>
</dbReference>
<evidence type="ECO:0000313" key="1">
    <source>
        <dbReference type="EMBL" id="TQM82537.1"/>
    </source>
</evidence>
<proteinExistence type="predicted"/>
<organism evidence="1 2">
    <name type="scientific">Saccharothrix saharensis</name>
    <dbReference type="NCBI Taxonomy" id="571190"/>
    <lineage>
        <taxon>Bacteria</taxon>
        <taxon>Bacillati</taxon>
        <taxon>Actinomycetota</taxon>
        <taxon>Actinomycetes</taxon>
        <taxon>Pseudonocardiales</taxon>
        <taxon>Pseudonocardiaceae</taxon>
        <taxon>Saccharothrix</taxon>
    </lineage>
</organism>
<sequence length="111" mass="11545">METEFKVLGPLEVWHGGRQVALPTGKARVLPATLPLRAGDVVPTGVLVDRLWDGRSANPGRARATLRLGDTHAPAGDHAAAREAWQAAPAIPEEPGHGNVAALRAEAAGLP</sequence>
<accession>A0A543JI72</accession>
<evidence type="ECO:0000313" key="2">
    <source>
        <dbReference type="Proteomes" id="UP000316628"/>
    </source>
</evidence>
<keyword evidence="2" id="KW-1185">Reference proteome</keyword>
<protein>
    <submittedName>
        <fullName evidence="1">Uncharacterized protein</fullName>
    </submittedName>
</protein>
<dbReference type="InterPro" id="IPR036388">
    <property type="entry name" value="WH-like_DNA-bd_sf"/>
</dbReference>